<dbReference type="Pfam" id="PF07227">
    <property type="entry name" value="PHD_Oberon"/>
    <property type="match status" value="1"/>
</dbReference>
<evidence type="ECO:0000256" key="4">
    <source>
        <dbReference type="ARBA" id="ARBA00022833"/>
    </source>
</evidence>
<feature type="region of interest" description="Disordered" evidence="7">
    <location>
        <begin position="99"/>
        <end position="154"/>
    </location>
</feature>
<dbReference type="EMBL" id="OZ019910">
    <property type="protein sequence ID" value="CAK9211448.1"/>
    <property type="molecule type" value="Genomic_DNA"/>
</dbReference>
<evidence type="ECO:0000256" key="5">
    <source>
        <dbReference type="ARBA" id="ARBA00023242"/>
    </source>
</evidence>
<evidence type="ECO:0000256" key="3">
    <source>
        <dbReference type="ARBA" id="ARBA00022771"/>
    </source>
</evidence>
<evidence type="ECO:0000313" key="9">
    <source>
        <dbReference type="EMBL" id="CAK9211448.1"/>
    </source>
</evidence>
<feature type="region of interest" description="Disordered" evidence="7">
    <location>
        <begin position="393"/>
        <end position="430"/>
    </location>
</feature>
<feature type="domain" description="Oberon-like PHD finger" evidence="8">
    <location>
        <begin position="451"/>
        <end position="555"/>
    </location>
</feature>
<feature type="region of interest" description="Disordered" evidence="7">
    <location>
        <begin position="339"/>
        <end position="381"/>
    </location>
</feature>
<comment type="subcellular location">
    <subcellularLocation>
        <location evidence="1">Nucleus</location>
    </subcellularLocation>
</comment>
<sequence>MLISRQQVLQDATMASFNSMFSWGKRRPESRSLLPPKDKRALANKEQPWEQISSGNGHPASSFDQHTDSTEETPCWPSLFSWAAAAVSSSYPCKKKPKLSSSQGCCNKHQRPPSKVHPLSSRIIRERNSNPAARRSPEDSGGTATEEATAPPFSSWGPFSSMRFGCIRMPLSVARRRSPEARERRRSRQTSPKKLGIGLSVLGIWPAASKSATFVENLKSIIVTPTSWKWFYSSDSILDNVLAEAARLKHHHHHKGEESSSSSEVEKKKNEYRKLLLHSPLTYNRLRRYPKTVLKVFAFLLRDKDPPAHTRKRMLIALCTTWCCKNKNYFCSLERSRPSVRKHGSTTSGDENEQGGGGSSTLVVGGGGETTGRRSSCSSSKFSKRLLHTDTRNYKESAKGSADETKSEDTEAFRSEEQEQLVSGEGEEVESMCTEDDAESSRAFQDAEPSYCPCFACSSDDNFCYGCTCTVCKEMEQPGESFHCLKCKECGHIAHLKCAVKTGLAGCVPDRGLDSEYWCQSCGAKEDLVPYWKVRLQEACQSKEKVTLEQQLYCAMLALEDTQRTKYKDLQVLVTEAWCQIANGGQLADVQSLVGLICSDIDSGSGVHNNPVDGVCLQEHAAICLKKAEADVADVNETLQEVEAWKAMFLQTEQQLKRLELKLEVKTKSALLSRAAAVIARKRLQQSHEHISNIQPPFMTLTSGEANS</sequence>
<feature type="coiled-coil region" evidence="6">
    <location>
        <begin position="625"/>
        <end position="662"/>
    </location>
</feature>
<keyword evidence="10" id="KW-1185">Reference proteome</keyword>
<evidence type="ECO:0000256" key="7">
    <source>
        <dbReference type="SAM" id="MobiDB-lite"/>
    </source>
</evidence>
<feature type="compositionally biased region" description="Gly residues" evidence="7">
    <location>
        <begin position="354"/>
        <end position="370"/>
    </location>
</feature>
<keyword evidence="3" id="KW-0863">Zinc-finger</keyword>
<keyword evidence="5" id="KW-0539">Nucleus</keyword>
<dbReference type="Proteomes" id="UP001497512">
    <property type="component" value="Chromosome 18"/>
</dbReference>
<gene>
    <name evidence="9" type="ORF">CSSPTR1EN2_LOCUS10678</name>
</gene>
<evidence type="ECO:0000313" key="10">
    <source>
        <dbReference type="Proteomes" id="UP001497512"/>
    </source>
</evidence>
<protein>
    <recommendedName>
        <fullName evidence="8">Oberon-like PHD finger domain-containing protein</fullName>
    </recommendedName>
</protein>
<accession>A0ABP0U356</accession>
<keyword evidence="6" id="KW-0175">Coiled coil</keyword>
<keyword evidence="4" id="KW-0862">Zinc</keyword>
<evidence type="ECO:0000256" key="1">
    <source>
        <dbReference type="ARBA" id="ARBA00004123"/>
    </source>
</evidence>
<feature type="compositionally biased region" description="Basic and acidic residues" evidence="7">
    <location>
        <begin position="26"/>
        <end position="43"/>
    </location>
</feature>
<feature type="compositionally biased region" description="Basic and acidic residues" evidence="7">
    <location>
        <begin position="393"/>
        <end position="417"/>
    </location>
</feature>
<evidence type="ECO:0000259" key="8">
    <source>
        <dbReference type="Pfam" id="PF07227"/>
    </source>
</evidence>
<name>A0ABP0U356_9BRYO</name>
<keyword evidence="2" id="KW-0479">Metal-binding</keyword>
<dbReference type="InterPro" id="IPR032881">
    <property type="entry name" value="Oberon-like_PHD"/>
</dbReference>
<organism evidence="9 10">
    <name type="scientific">Sphagnum troendelagicum</name>
    <dbReference type="NCBI Taxonomy" id="128251"/>
    <lineage>
        <taxon>Eukaryota</taxon>
        <taxon>Viridiplantae</taxon>
        <taxon>Streptophyta</taxon>
        <taxon>Embryophyta</taxon>
        <taxon>Bryophyta</taxon>
        <taxon>Sphagnophytina</taxon>
        <taxon>Sphagnopsida</taxon>
        <taxon>Sphagnales</taxon>
        <taxon>Sphagnaceae</taxon>
        <taxon>Sphagnum</taxon>
    </lineage>
</organism>
<reference evidence="9" key="1">
    <citation type="submission" date="2024-02" db="EMBL/GenBank/DDBJ databases">
        <authorList>
            <consortium name="ELIXIR-Norway"/>
            <consortium name="Elixir Norway"/>
        </authorList>
    </citation>
    <scope>NUCLEOTIDE SEQUENCE</scope>
</reference>
<feature type="region of interest" description="Disordered" evidence="7">
    <location>
        <begin position="26"/>
        <end position="70"/>
    </location>
</feature>
<proteinExistence type="predicted"/>
<evidence type="ECO:0000256" key="6">
    <source>
        <dbReference type="SAM" id="Coils"/>
    </source>
</evidence>
<evidence type="ECO:0000256" key="2">
    <source>
        <dbReference type="ARBA" id="ARBA00022723"/>
    </source>
</evidence>